<name>A0A1V9F5S0_9BACT</name>
<dbReference type="InterPro" id="IPR001867">
    <property type="entry name" value="OmpR/PhoB-type_DNA-bd"/>
</dbReference>
<dbReference type="PANTHER" id="PTHR48111">
    <property type="entry name" value="REGULATOR OF RPOS"/>
    <property type="match status" value="1"/>
</dbReference>
<evidence type="ECO:0000313" key="11">
    <source>
        <dbReference type="Proteomes" id="UP000192276"/>
    </source>
</evidence>
<dbReference type="Pfam" id="PF00072">
    <property type="entry name" value="Response_reg"/>
    <property type="match status" value="1"/>
</dbReference>
<keyword evidence="5" id="KW-0804">Transcription</keyword>
<dbReference type="GO" id="GO:0006355">
    <property type="term" value="P:regulation of DNA-templated transcription"/>
    <property type="evidence" value="ECO:0007669"/>
    <property type="project" value="InterPro"/>
</dbReference>
<dbReference type="FunFam" id="3.40.50.2300:FF:000001">
    <property type="entry name" value="DNA-binding response regulator PhoB"/>
    <property type="match status" value="1"/>
</dbReference>
<evidence type="ECO:0000256" key="7">
    <source>
        <dbReference type="PROSITE-ProRule" id="PRU01091"/>
    </source>
</evidence>
<protein>
    <submittedName>
        <fullName evidence="10">DNA-binding response regulator</fullName>
    </submittedName>
</protein>
<keyword evidence="2" id="KW-0902">Two-component regulatory system</keyword>
<dbReference type="InterPro" id="IPR001789">
    <property type="entry name" value="Sig_transdc_resp-reg_receiver"/>
</dbReference>
<gene>
    <name evidence="10" type="ORF">A4R26_06505</name>
</gene>
<evidence type="ECO:0000256" key="4">
    <source>
        <dbReference type="ARBA" id="ARBA00023125"/>
    </source>
</evidence>
<dbReference type="PANTHER" id="PTHR48111:SF22">
    <property type="entry name" value="REGULATOR OF RPOS"/>
    <property type="match status" value="1"/>
</dbReference>
<sequence length="231" mass="26527">MEETKILIIEDEQKIADTLNVGLTENGYYVEVAYDGKIGERLFFAHDFNLVILDINLPGLNGYELTKIIRARNTHIPIIMLTSLSTLNDKIEGYDAGADDYIVKPFEFRELLVKIRVLLKRTMNQQVPVGNLLKAADLTMNLDSKEVKRGEDVISLTAKEFQLLEYLLRNKNKVVSRAAIAVNVWDIDFDTNTNIIDVYISYLRNKIDKPYEQKLIQTHVGMGYILKENDR</sequence>
<dbReference type="SMART" id="SM00862">
    <property type="entry name" value="Trans_reg_C"/>
    <property type="match status" value="1"/>
</dbReference>
<dbReference type="SMART" id="SM00448">
    <property type="entry name" value="REC"/>
    <property type="match status" value="1"/>
</dbReference>
<keyword evidence="11" id="KW-1185">Reference proteome</keyword>
<accession>A0A1V9F5S0</accession>
<evidence type="ECO:0000256" key="3">
    <source>
        <dbReference type="ARBA" id="ARBA00023015"/>
    </source>
</evidence>
<feature type="DNA-binding region" description="OmpR/PhoB-type" evidence="7">
    <location>
        <begin position="130"/>
        <end position="228"/>
    </location>
</feature>
<keyword evidence="3" id="KW-0805">Transcription regulation</keyword>
<evidence type="ECO:0000256" key="1">
    <source>
        <dbReference type="ARBA" id="ARBA00022553"/>
    </source>
</evidence>
<organism evidence="10 11">
    <name type="scientific">Niastella populi</name>
    <dbReference type="NCBI Taxonomy" id="550983"/>
    <lineage>
        <taxon>Bacteria</taxon>
        <taxon>Pseudomonadati</taxon>
        <taxon>Bacteroidota</taxon>
        <taxon>Chitinophagia</taxon>
        <taxon>Chitinophagales</taxon>
        <taxon>Chitinophagaceae</taxon>
        <taxon>Niastella</taxon>
    </lineage>
</organism>
<proteinExistence type="predicted"/>
<dbReference type="CDD" id="cd17574">
    <property type="entry name" value="REC_OmpR"/>
    <property type="match status" value="1"/>
</dbReference>
<keyword evidence="4 7" id="KW-0238">DNA-binding</keyword>
<evidence type="ECO:0000256" key="5">
    <source>
        <dbReference type="ARBA" id="ARBA00023163"/>
    </source>
</evidence>
<dbReference type="GO" id="GO:0000976">
    <property type="term" value="F:transcription cis-regulatory region binding"/>
    <property type="evidence" value="ECO:0007669"/>
    <property type="project" value="TreeGrafter"/>
</dbReference>
<reference evidence="11" key="1">
    <citation type="submission" date="2016-04" db="EMBL/GenBank/DDBJ databases">
        <authorList>
            <person name="Chen L."/>
            <person name="Zhuang W."/>
            <person name="Wang G."/>
        </authorList>
    </citation>
    <scope>NUCLEOTIDE SEQUENCE [LARGE SCALE GENOMIC DNA]</scope>
    <source>
        <strain evidence="11">208</strain>
    </source>
</reference>
<dbReference type="InterPro" id="IPR036388">
    <property type="entry name" value="WH-like_DNA-bd_sf"/>
</dbReference>
<dbReference type="Gene3D" id="6.10.250.690">
    <property type="match status" value="1"/>
</dbReference>
<dbReference type="Gene3D" id="1.10.10.10">
    <property type="entry name" value="Winged helix-like DNA-binding domain superfamily/Winged helix DNA-binding domain"/>
    <property type="match status" value="1"/>
</dbReference>
<dbReference type="RefSeq" id="WP_081169500.1">
    <property type="nucleotide sequence ID" value="NZ_LWBP01000210.1"/>
</dbReference>
<dbReference type="GO" id="GO:0000156">
    <property type="term" value="F:phosphorelay response regulator activity"/>
    <property type="evidence" value="ECO:0007669"/>
    <property type="project" value="TreeGrafter"/>
</dbReference>
<evidence type="ECO:0000259" key="8">
    <source>
        <dbReference type="PROSITE" id="PS50110"/>
    </source>
</evidence>
<keyword evidence="1 6" id="KW-0597">Phosphoprotein</keyword>
<evidence type="ECO:0000313" key="10">
    <source>
        <dbReference type="EMBL" id="OQP53617.1"/>
    </source>
</evidence>
<dbReference type="InterPro" id="IPR011006">
    <property type="entry name" value="CheY-like_superfamily"/>
</dbReference>
<dbReference type="GO" id="GO:0005829">
    <property type="term" value="C:cytosol"/>
    <property type="evidence" value="ECO:0007669"/>
    <property type="project" value="TreeGrafter"/>
</dbReference>
<dbReference type="InterPro" id="IPR039420">
    <property type="entry name" value="WalR-like"/>
</dbReference>
<evidence type="ECO:0000259" key="9">
    <source>
        <dbReference type="PROSITE" id="PS51755"/>
    </source>
</evidence>
<dbReference type="Pfam" id="PF00486">
    <property type="entry name" value="Trans_reg_C"/>
    <property type="match status" value="1"/>
</dbReference>
<dbReference type="Gene3D" id="3.40.50.2300">
    <property type="match status" value="1"/>
</dbReference>
<dbReference type="OrthoDB" id="9790442at2"/>
<dbReference type="FunFam" id="1.10.10.10:FF:000005">
    <property type="entry name" value="Two-component system response regulator"/>
    <property type="match status" value="1"/>
</dbReference>
<dbReference type="Proteomes" id="UP000192276">
    <property type="component" value="Unassembled WGS sequence"/>
</dbReference>
<feature type="domain" description="OmpR/PhoB-type" evidence="9">
    <location>
        <begin position="130"/>
        <end position="228"/>
    </location>
</feature>
<comment type="caution">
    <text evidence="10">The sequence shown here is derived from an EMBL/GenBank/DDBJ whole genome shotgun (WGS) entry which is preliminary data.</text>
</comment>
<dbReference type="GO" id="GO:0032993">
    <property type="term" value="C:protein-DNA complex"/>
    <property type="evidence" value="ECO:0007669"/>
    <property type="project" value="TreeGrafter"/>
</dbReference>
<dbReference type="EMBL" id="LWBP01000210">
    <property type="protein sequence ID" value="OQP53617.1"/>
    <property type="molecule type" value="Genomic_DNA"/>
</dbReference>
<dbReference type="SUPFAM" id="SSF52172">
    <property type="entry name" value="CheY-like"/>
    <property type="match status" value="1"/>
</dbReference>
<feature type="modified residue" description="4-aspartylphosphate" evidence="6">
    <location>
        <position position="54"/>
    </location>
</feature>
<dbReference type="CDD" id="cd00383">
    <property type="entry name" value="trans_reg_C"/>
    <property type="match status" value="1"/>
</dbReference>
<dbReference type="PROSITE" id="PS50110">
    <property type="entry name" value="RESPONSE_REGULATORY"/>
    <property type="match status" value="1"/>
</dbReference>
<evidence type="ECO:0000256" key="2">
    <source>
        <dbReference type="ARBA" id="ARBA00023012"/>
    </source>
</evidence>
<dbReference type="AlphaFoldDB" id="A0A1V9F5S0"/>
<evidence type="ECO:0000256" key="6">
    <source>
        <dbReference type="PROSITE-ProRule" id="PRU00169"/>
    </source>
</evidence>
<dbReference type="STRING" id="550983.A4R26_06505"/>
<dbReference type="PROSITE" id="PS51755">
    <property type="entry name" value="OMPR_PHOB"/>
    <property type="match status" value="1"/>
</dbReference>
<feature type="domain" description="Response regulatory" evidence="8">
    <location>
        <begin position="5"/>
        <end position="119"/>
    </location>
</feature>